<evidence type="ECO:0000313" key="2">
    <source>
        <dbReference type="EMBL" id="PMD35531.1"/>
    </source>
</evidence>
<protein>
    <submittedName>
        <fullName evidence="2">Uncharacterized protein</fullName>
    </submittedName>
</protein>
<feature type="region of interest" description="Disordered" evidence="1">
    <location>
        <begin position="18"/>
        <end position="99"/>
    </location>
</feature>
<gene>
    <name evidence="2" type="ORF">L207DRAFT_637886</name>
</gene>
<dbReference type="AlphaFoldDB" id="A0A2J6RAK1"/>
<feature type="compositionally biased region" description="Low complexity" evidence="1">
    <location>
        <begin position="32"/>
        <end position="65"/>
    </location>
</feature>
<dbReference type="EMBL" id="KZ613952">
    <property type="protein sequence ID" value="PMD35531.1"/>
    <property type="molecule type" value="Genomic_DNA"/>
</dbReference>
<evidence type="ECO:0000313" key="3">
    <source>
        <dbReference type="Proteomes" id="UP000235786"/>
    </source>
</evidence>
<name>A0A2J6RAK1_HYAVF</name>
<evidence type="ECO:0000256" key="1">
    <source>
        <dbReference type="SAM" id="MobiDB-lite"/>
    </source>
</evidence>
<reference evidence="2 3" key="1">
    <citation type="submission" date="2016-04" db="EMBL/GenBank/DDBJ databases">
        <title>A degradative enzymes factory behind the ericoid mycorrhizal symbiosis.</title>
        <authorList>
            <consortium name="DOE Joint Genome Institute"/>
            <person name="Martino E."/>
            <person name="Morin E."/>
            <person name="Grelet G."/>
            <person name="Kuo A."/>
            <person name="Kohler A."/>
            <person name="Daghino S."/>
            <person name="Barry K."/>
            <person name="Choi C."/>
            <person name="Cichocki N."/>
            <person name="Clum A."/>
            <person name="Copeland A."/>
            <person name="Hainaut M."/>
            <person name="Haridas S."/>
            <person name="Labutti K."/>
            <person name="Lindquist E."/>
            <person name="Lipzen A."/>
            <person name="Khouja H.-R."/>
            <person name="Murat C."/>
            <person name="Ohm R."/>
            <person name="Olson A."/>
            <person name="Spatafora J."/>
            <person name="Veneault-Fourrey C."/>
            <person name="Henrissat B."/>
            <person name="Grigoriev I."/>
            <person name="Martin F."/>
            <person name="Perotto S."/>
        </authorList>
    </citation>
    <scope>NUCLEOTIDE SEQUENCE [LARGE SCALE GENOMIC DNA]</scope>
    <source>
        <strain evidence="2 3">F</strain>
    </source>
</reference>
<proteinExistence type="predicted"/>
<keyword evidence="3" id="KW-1185">Reference proteome</keyword>
<dbReference type="STRING" id="1149755.A0A2J6RAK1"/>
<feature type="compositionally biased region" description="Low complexity" evidence="1">
    <location>
        <begin position="71"/>
        <end position="99"/>
    </location>
</feature>
<dbReference type="Proteomes" id="UP000235786">
    <property type="component" value="Unassembled WGS sequence"/>
</dbReference>
<accession>A0A2J6RAK1</accession>
<organism evidence="2 3">
    <name type="scientific">Hyaloscypha variabilis (strain UAMH 11265 / GT02V1 / F)</name>
    <name type="common">Meliniomyces variabilis</name>
    <dbReference type="NCBI Taxonomy" id="1149755"/>
    <lineage>
        <taxon>Eukaryota</taxon>
        <taxon>Fungi</taxon>
        <taxon>Dikarya</taxon>
        <taxon>Ascomycota</taxon>
        <taxon>Pezizomycotina</taxon>
        <taxon>Leotiomycetes</taxon>
        <taxon>Helotiales</taxon>
        <taxon>Hyaloscyphaceae</taxon>
        <taxon>Hyaloscypha</taxon>
        <taxon>Hyaloscypha variabilis</taxon>
    </lineage>
</organism>
<sequence length="99" mass="9788">MPGVPPNALSDLKAKIKSLLKRNKNKTEKPAEATTTEPATNGATATEAAPAEPAAAATETPAAEPAKTEVAETPAAPAEPTPAAEPAAEVAKPAEPVAA</sequence>